<accession>A0A9Q2ETX6</accession>
<dbReference type="Proteomes" id="UP000806577">
    <property type="component" value="Chromosome"/>
</dbReference>
<proteinExistence type="predicted"/>
<dbReference type="RefSeq" id="WP_193399197.1">
    <property type="nucleotide sequence ID" value="NZ_CP065177.1"/>
</dbReference>
<dbReference type="InterPro" id="IPR021679">
    <property type="entry name" value="Toxin_endonuclease_YhaV"/>
</dbReference>
<dbReference type="GO" id="GO:0004540">
    <property type="term" value="F:RNA nuclease activity"/>
    <property type="evidence" value="ECO:0007669"/>
    <property type="project" value="InterPro"/>
</dbReference>
<dbReference type="EMBL" id="CP065177">
    <property type="protein sequence ID" value="URG48723.1"/>
    <property type="molecule type" value="Genomic_DNA"/>
</dbReference>
<dbReference type="AlphaFoldDB" id="A0A9Q2ETX6"/>
<organism evidence="1 2">
    <name type="scientific">Pectobacterium quasiaquaticum</name>
    <dbReference type="NCBI Taxonomy" id="2774015"/>
    <lineage>
        <taxon>Bacteria</taxon>
        <taxon>Pseudomonadati</taxon>
        <taxon>Pseudomonadota</taxon>
        <taxon>Gammaproteobacteria</taxon>
        <taxon>Enterobacterales</taxon>
        <taxon>Pectobacteriaceae</taxon>
        <taxon>Pectobacterium</taxon>
    </lineage>
</organism>
<protein>
    <submittedName>
        <fullName evidence="1">Type II toxin-antitoxin system YhaV family toxin</fullName>
    </submittedName>
</protein>
<dbReference type="GO" id="GO:0110001">
    <property type="term" value="C:toxin-antitoxin complex"/>
    <property type="evidence" value="ECO:0007669"/>
    <property type="project" value="InterPro"/>
</dbReference>
<reference evidence="1 2" key="1">
    <citation type="journal article" date="2021" name="Int. J. Syst. Evol. Microbiol.">
        <title>&lt;i&gt;Pectobacterium quasiaquaticum&lt;/i&gt; sp. nov., isolated from waterways.</title>
        <authorList>
            <person name="Ben Moussa H."/>
            <person name="Pedron J."/>
            <person name="Bertrand C."/>
            <person name="Hecquet A."/>
            <person name="Barny M.A."/>
        </authorList>
    </citation>
    <scope>NUCLEOTIDE SEQUENCE [LARGE SCALE GENOMIC DNA]</scope>
    <source>
        <strain evidence="1 2">A477-S1-J17</strain>
    </source>
</reference>
<keyword evidence="2" id="KW-1185">Reference proteome</keyword>
<evidence type="ECO:0000313" key="1">
    <source>
        <dbReference type="EMBL" id="URG48723.1"/>
    </source>
</evidence>
<sequence length="161" mass="18628">MVDKRVINGWQLFTHPCFDAQFESLIVEVEQLRKKYPESYQKKQATKLLAAIVKVIRTEICGDPSQTKFRQGDTLGGGNKHWFRAKFLGQYRLFFRYSERHKTIILAWVNDSDTKRAYGDQHDAYKVFSGMLASGNPPGDWEQLLAESHSEAMLTQMLVRP</sequence>
<dbReference type="Pfam" id="PF11663">
    <property type="entry name" value="Toxin_YhaV"/>
    <property type="match status" value="1"/>
</dbReference>
<gene>
    <name evidence="1" type="ORF">IG609_018605</name>
</gene>
<dbReference type="KEGG" id="pqu:IG609_018605"/>
<evidence type="ECO:0000313" key="2">
    <source>
        <dbReference type="Proteomes" id="UP000806577"/>
    </source>
</evidence>
<name>A0A9Q2ETX6_9GAMM</name>